<keyword evidence="10" id="KW-1133">Transmembrane helix</keyword>
<dbReference type="GO" id="GO:0042776">
    <property type="term" value="P:proton motive force-driven mitochondrial ATP synthesis"/>
    <property type="evidence" value="ECO:0007669"/>
    <property type="project" value="TreeGrafter"/>
</dbReference>
<keyword evidence="3" id="KW-0813">Transport</keyword>
<evidence type="ECO:0000256" key="10">
    <source>
        <dbReference type="SAM" id="Phobius"/>
    </source>
</evidence>
<proteinExistence type="inferred from homology"/>
<keyword evidence="9" id="KW-0066">ATP synthesis</keyword>
<name>A0A6G1SK34_9ACAR</name>
<keyword evidence="5" id="KW-0375">Hydrogen ion transport</keyword>
<dbReference type="GO" id="GO:0045259">
    <property type="term" value="C:proton-transporting ATP synthase complex"/>
    <property type="evidence" value="ECO:0007669"/>
    <property type="project" value="UniProtKB-KW"/>
</dbReference>
<dbReference type="GO" id="GO:0046933">
    <property type="term" value="F:proton-transporting ATP synthase activity, rotational mechanism"/>
    <property type="evidence" value="ECO:0007669"/>
    <property type="project" value="TreeGrafter"/>
</dbReference>
<dbReference type="PANTHER" id="PTHR13080">
    <property type="entry name" value="ATP SYNTHASE F CHAIN, MITOCHONDRIAL-RELATED"/>
    <property type="match status" value="1"/>
</dbReference>
<evidence type="ECO:0000256" key="5">
    <source>
        <dbReference type="ARBA" id="ARBA00022781"/>
    </source>
</evidence>
<evidence type="ECO:0000313" key="11">
    <source>
        <dbReference type="EMBL" id="MDE50739.1"/>
    </source>
</evidence>
<evidence type="ECO:0000256" key="8">
    <source>
        <dbReference type="ARBA" id="ARBA00023136"/>
    </source>
</evidence>
<sequence>MSKHPDNYCPVFGNYPKEYNRAVHGPYYPWVNYGPKDTPLKDVKLGELKAWISRRQKTPSAALAVVSRLSHEYLRRWVHTRYGSPSKPILQVLIMSSALSLCLSYGYYRNERSHKYHW</sequence>
<dbReference type="Pfam" id="PF10206">
    <property type="entry name" value="WRW"/>
    <property type="match status" value="1"/>
</dbReference>
<feature type="transmembrane region" description="Helical" evidence="10">
    <location>
        <begin position="89"/>
        <end position="108"/>
    </location>
</feature>
<comment type="similarity">
    <text evidence="2">Belongs to the ATPase F chain family.</text>
</comment>
<evidence type="ECO:0000256" key="4">
    <source>
        <dbReference type="ARBA" id="ARBA00022547"/>
    </source>
</evidence>
<gene>
    <name evidence="11" type="ORF">g.6104</name>
</gene>
<dbReference type="AlphaFoldDB" id="A0A6G1SK34"/>
<evidence type="ECO:0000256" key="3">
    <source>
        <dbReference type="ARBA" id="ARBA00022448"/>
    </source>
</evidence>
<dbReference type="EMBL" id="GGYP01005968">
    <property type="protein sequence ID" value="MDE50739.1"/>
    <property type="molecule type" value="Transcribed_RNA"/>
</dbReference>
<dbReference type="PANTHER" id="PTHR13080:SF20">
    <property type="entry name" value="ATP SYNTHASE SUBUNIT F, MITOCHONDRIAL-RELATED"/>
    <property type="match status" value="1"/>
</dbReference>
<keyword evidence="7" id="KW-0496">Mitochondrion</keyword>
<evidence type="ECO:0000256" key="7">
    <source>
        <dbReference type="ARBA" id="ARBA00023128"/>
    </source>
</evidence>
<evidence type="ECO:0000256" key="2">
    <source>
        <dbReference type="ARBA" id="ARBA00005895"/>
    </source>
</evidence>
<evidence type="ECO:0000256" key="6">
    <source>
        <dbReference type="ARBA" id="ARBA00023065"/>
    </source>
</evidence>
<comment type="subcellular location">
    <subcellularLocation>
        <location evidence="1">Mitochondrion membrane</location>
    </subcellularLocation>
</comment>
<keyword evidence="6" id="KW-0406">Ion transport</keyword>
<keyword evidence="10" id="KW-0812">Transmembrane</keyword>
<evidence type="ECO:0000256" key="1">
    <source>
        <dbReference type="ARBA" id="ARBA00004325"/>
    </source>
</evidence>
<dbReference type="InterPro" id="IPR019344">
    <property type="entry name" value="F1F0-ATPsyn_F_prd"/>
</dbReference>
<protein>
    <submittedName>
        <fullName evidence="11">Putative ATP synthase subunit f, mitochondrial</fullName>
    </submittedName>
</protein>
<accession>A0A6G1SK34</accession>
<keyword evidence="4" id="KW-0138">CF(0)</keyword>
<reference evidence="11" key="1">
    <citation type="submission" date="2018-10" db="EMBL/GenBank/DDBJ databases">
        <title>Transcriptome assembly of Aceria tosichella (Wheat curl mite) Type 2.</title>
        <authorList>
            <person name="Scully E.D."/>
            <person name="Geib S.M."/>
            <person name="Palmer N.A."/>
            <person name="Gupta A.K."/>
            <person name="Sarath G."/>
            <person name="Tatineni S."/>
        </authorList>
    </citation>
    <scope>NUCLEOTIDE SEQUENCE</scope>
    <source>
        <strain evidence="11">LincolnNE</strain>
    </source>
</reference>
<organism evidence="11">
    <name type="scientific">Aceria tosichella</name>
    <name type="common">wheat curl mite</name>
    <dbReference type="NCBI Taxonomy" id="561515"/>
    <lineage>
        <taxon>Eukaryota</taxon>
        <taxon>Metazoa</taxon>
        <taxon>Ecdysozoa</taxon>
        <taxon>Arthropoda</taxon>
        <taxon>Chelicerata</taxon>
        <taxon>Arachnida</taxon>
        <taxon>Acari</taxon>
        <taxon>Acariformes</taxon>
        <taxon>Trombidiformes</taxon>
        <taxon>Prostigmata</taxon>
        <taxon>Eupodina</taxon>
        <taxon>Eriophyoidea</taxon>
        <taxon>Eriophyidae</taxon>
        <taxon>Eriophyinae</taxon>
        <taxon>Aceriini</taxon>
        <taxon>Aceria</taxon>
    </lineage>
</organism>
<dbReference type="GO" id="GO:0031966">
    <property type="term" value="C:mitochondrial membrane"/>
    <property type="evidence" value="ECO:0007669"/>
    <property type="project" value="UniProtKB-SubCell"/>
</dbReference>
<evidence type="ECO:0000256" key="9">
    <source>
        <dbReference type="ARBA" id="ARBA00023310"/>
    </source>
</evidence>
<keyword evidence="8 10" id="KW-0472">Membrane</keyword>